<dbReference type="PANTHER" id="PTHR43630:SF2">
    <property type="entry name" value="GLYCOSYLTRANSFERASE"/>
    <property type="match status" value="1"/>
</dbReference>
<dbReference type="Pfam" id="PF00535">
    <property type="entry name" value="Glycos_transf_2"/>
    <property type="match status" value="1"/>
</dbReference>
<keyword evidence="4" id="KW-1185">Reference proteome</keyword>
<dbReference type="Gene3D" id="3.90.550.10">
    <property type="entry name" value="Spore Coat Polysaccharide Biosynthesis Protein SpsA, Chain A"/>
    <property type="match status" value="1"/>
</dbReference>
<dbReference type="InterPro" id="IPR001173">
    <property type="entry name" value="Glyco_trans_2-like"/>
</dbReference>
<evidence type="ECO:0000256" key="1">
    <source>
        <dbReference type="ARBA" id="ARBA00038494"/>
    </source>
</evidence>
<dbReference type="STRING" id="1121022.GCA_000376105_00469"/>
<dbReference type="eggNOG" id="COG0463">
    <property type="taxonomic scope" value="Bacteria"/>
</dbReference>
<dbReference type="PANTHER" id="PTHR43630">
    <property type="entry name" value="POLY-BETA-1,6-N-ACETYL-D-GLUCOSAMINE SYNTHASE"/>
    <property type="match status" value="1"/>
</dbReference>
<dbReference type="EMBL" id="AWGB01000004">
    <property type="protein sequence ID" value="ESQ94265.1"/>
    <property type="molecule type" value="Genomic_DNA"/>
</dbReference>
<protein>
    <recommendedName>
        <fullName evidence="2">Glycosyltransferase 2-like domain-containing protein</fullName>
    </recommendedName>
</protein>
<dbReference type="SUPFAM" id="SSF53448">
    <property type="entry name" value="Nucleotide-diphospho-sugar transferases"/>
    <property type="match status" value="1"/>
</dbReference>
<evidence type="ECO:0000313" key="3">
    <source>
        <dbReference type="EMBL" id="ESQ94265.1"/>
    </source>
</evidence>
<comment type="caution">
    <text evidence="3">The sequence shown here is derived from an EMBL/GenBank/DDBJ whole genome shotgun (WGS) entry which is preliminary data.</text>
</comment>
<accession>V4Q8S1</accession>
<evidence type="ECO:0000259" key="2">
    <source>
        <dbReference type="Pfam" id="PF00535"/>
    </source>
</evidence>
<name>V4Q8S1_9CAUL</name>
<evidence type="ECO:0000313" key="4">
    <source>
        <dbReference type="Proteomes" id="UP000017837"/>
    </source>
</evidence>
<feature type="domain" description="Glycosyltransferase 2-like" evidence="2">
    <location>
        <begin position="2"/>
        <end position="85"/>
    </location>
</feature>
<dbReference type="Proteomes" id="UP000017837">
    <property type="component" value="Unassembled WGS sequence"/>
</dbReference>
<proteinExistence type="inferred from homology"/>
<sequence>MDEVLVIDSGSSDDTVAVAEGLGARVLYHAWPGYGPQKRYSEDCATHDWILNLDADEVVTPELAAEIKALLQTTPPLKAYRFRIRNVYPRKTKPRLWADYHNYVRLYDRRVVRFRESQVHDTVDTRQETVGQLKGPVMHFSSRSYAHIRAKLDSYTNLQAKVLKKPAWAIFLRLPFEYPFVFIRYFFFRCHFTGGWDGLYSSHLAAEARLKRLWKILMAQKAAKKAQG</sequence>
<dbReference type="PATRIC" id="fig|1121022.4.peg.355"/>
<dbReference type="AlphaFoldDB" id="V4Q8S1"/>
<dbReference type="InterPro" id="IPR029044">
    <property type="entry name" value="Nucleotide-diphossugar_trans"/>
</dbReference>
<organism evidence="3 4">
    <name type="scientific">Asticcacaulis benevestitus DSM 16100 = ATCC BAA-896</name>
    <dbReference type="NCBI Taxonomy" id="1121022"/>
    <lineage>
        <taxon>Bacteria</taxon>
        <taxon>Pseudomonadati</taxon>
        <taxon>Pseudomonadota</taxon>
        <taxon>Alphaproteobacteria</taxon>
        <taxon>Caulobacterales</taxon>
        <taxon>Caulobacteraceae</taxon>
        <taxon>Asticcacaulis</taxon>
    </lineage>
</organism>
<gene>
    <name evidence="3" type="ORF">ABENE_01785</name>
</gene>
<comment type="similarity">
    <text evidence="1">Belongs to the glycosyltransferase 2 family. WaaE/KdtX subfamily.</text>
</comment>
<dbReference type="CDD" id="cd02511">
    <property type="entry name" value="Beta4Glucosyltransferase"/>
    <property type="match status" value="1"/>
</dbReference>
<reference evidence="3 4" key="1">
    <citation type="journal article" date="2014" name="Nature">
        <title>Sequential evolution of bacterial morphology by co-option of a developmental regulator.</title>
        <authorList>
            <person name="Jiang C."/>
            <person name="Brown P.J."/>
            <person name="Ducret A."/>
            <person name="Brun Y.V."/>
        </authorList>
    </citation>
    <scope>NUCLEOTIDE SEQUENCE [LARGE SCALE GENOMIC DNA]</scope>
    <source>
        <strain evidence="3 4">DSM 16100</strain>
    </source>
</reference>